<name>A0A7S4EVN5_CHRCT</name>
<proteinExistence type="predicted"/>
<reference evidence="1" key="1">
    <citation type="submission" date="2021-01" db="EMBL/GenBank/DDBJ databases">
        <authorList>
            <person name="Corre E."/>
            <person name="Pelletier E."/>
            <person name="Niang G."/>
            <person name="Scheremetjew M."/>
            <person name="Finn R."/>
            <person name="Kale V."/>
            <person name="Holt S."/>
            <person name="Cochrane G."/>
            <person name="Meng A."/>
            <person name="Brown T."/>
            <person name="Cohen L."/>
        </authorList>
    </citation>
    <scope>NUCLEOTIDE SEQUENCE</scope>
    <source>
        <strain evidence="1">CCMP645</strain>
    </source>
</reference>
<accession>A0A7S4EVN5</accession>
<protein>
    <submittedName>
        <fullName evidence="1">Uncharacterized protein</fullName>
    </submittedName>
</protein>
<evidence type="ECO:0000313" key="1">
    <source>
        <dbReference type="EMBL" id="CAE0755096.1"/>
    </source>
</evidence>
<dbReference type="EMBL" id="HBIZ01012755">
    <property type="protein sequence ID" value="CAE0755096.1"/>
    <property type="molecule type" value="Transcribed_RNA"/>
</dbReference>
<organism evidence="1">
    <name type="scientific">Chrysotila carterae</name>
    <name type="common">Marine alga</name>
    <name type="synonym">Syracosphaera carterae</name>
    <dbReference type="NCBI Taxonomy" id="13221"/>
    <lineage>
        <taxon>Eukaryota</taxon>
        <taxon>Haptista</taxon>
        <taxon>Haptophyta</taxon>
        <taxon>Prymnesiophyceae</taxon>
        <taxon>Isochrysidales</taxon>
        <taxon>Isochrysidaceae</taxon>
        <taxon>Chrysotila</taxon>
    </lineage>
</organism>
<sequence>MLRVFEEMYNISGPLAECDGCESLPVREINRAKHMCLNETFFFGHKVVQTIAKDSALLGLRPANRSVVLLSLRYTKHVLEWMKSAKRSPRRISRVSGGLFALMIAAALTTGKIDAYGFETGRLMCCIEFQKLEAASFSNTSNASVGRAHLLRYKYYQPSGQWAHDKCCQNNENFEEFEPMKALSANRINFHISSIKPIRQADMASNKPLEAFRAPPPLEIVLIPHGSTHRDLWDPAWHGSANEKLNTAPLVLRRMGRNRTAGQNAAPLSARRKDATNVALHQHRWSQLLQRHCRNQSLWHEPAQKGARATKIAMPKQCAFLSRVNTT</sequence>
<dbReference type="AlphaFoldDB" id="A0A7S4EVN5"/>
<gene>
    <name evidence="1" type="ORF">PCAR00345_LOCUS7683</name>
</gene>